<dbReference type="GO" id="GO:0000049">
    <property type="term" value="F:tRNA binding"/>
    <property type="evidence" value="ECO:0007669"/>
    <property type="project" value="UniProtKB-UniRule"/>
</dbReference>
<feature type="binding site" evidence="15">
    <location>
        <position position="467"/>
    </location>
    <ligand>
        <name>Mg(2+)</name>
        <dbReference type="ChEBI" id="CHEBI:18420"/>
        <note>shared with alpha subunit</note>
    </ligand>
</feature>
<dbReference type="HAMAP" id="MF_00283">
    <property type="entry name" value="Phe_tRNA_synth_beta1"/>
    <property type="match status" value="1"/>
</dbReference>
<dbReference type="Pfam" id="PF17759">
    <property type="entry name" value="tRNA_synthFbeta"/>
    <property type="match status" value="1"/>
</dbReference>
<dbReference type="InterPro" id="IPR002547">
    <property type="entry name" value="tRNA-bd_dom"/>
</dbReference>
<dbReference type="InterPro" id="IPR012340">
    <property type="entry name" value="NA-bd_OB-fold"/>
</dbReference>
<dbReference type="InterPro" id="IPR005146">
    <property type="entry name" value="B3/B4_tRNA-bd"/>
</dbReference>
<dbReference type="FunFam" id="3.50.40.10:FF:000001">
    <property type="entry name" value="Phenylalanine--tRNA ligase beta subunit"/>
    <property type="match status" value="1"/>
</dbReference>
<keyword evidence="9 15" id="KW-0067">ATP-binding</keyword>
<evidence type="ECO:0000256" key="9">
    <source>
        <dbReference type="ARBA" id="ARBA00022840"/>
    </source>
</evidence>
<dbReference type="PROSITE" id="PS51447">
    <property type="entry name" value="FDX_ACB"/>
    <property type="match status" value="1"/>
</dbReference>
<feature type="domain" description="FDX-ACB" evidence="18">
    <location>
        <begin position="696"/>
        <end position="789"/>
    </location>
</feature>
<dbReference type="Pfam" id="PF03483">
    <property type="entry name" value="B3_4"/>
    <property type="match status" value="1"/>
</dbReference>
<dbReference type="Gene3D" id="2.40.50.140">
    <property type="entry name" value="Nucleic acid-binding proteins"/>
    <property type="match status" value="1"/>
</dbReference>
<comment type="similarity">
    <text evidence="2 15">Belongs to the phenylalanyl-tRNA synthetase beta subunit family. Type 1 subfamily.</text>
</comment>
<dbReference type="Gene3D" id="3.30.930.10">
    <property type="entry name" value="Bira Bifunctional Protein, Domain 2"/>
    <property type="match status" value="1"/>
</dbReference>
<dbReference type="InterPro" id="IPR045060">
    <property type="entry name" value="Phe-tRNA-ligase_IIc_bsu"/>
</dbReference>
<dbReference type="GO" id="GO:0004826">
    <property type="term" value="F:phenylalanine-tRNA ligase activity"/>
    <property type="evidence" value="ECO:0007669"/>
    <property type="project" value="UniProtKB-UniRule"/>
</dbReference>
<dbReference type="InterPro" id="IPR033714">
    <property type="entry name" value="tRNA_bind_bactPheRS"/>
</dbReference>
<dbReference type="Pfam" id="PF01588">
    <property type="entry name" value="tRNA_bind"/>
    <property type="match status" value="1"/>
</dbReference>
<keyword evidence="7 15" id="KW-0479">Metal-binding</keyword>
<dbReference type="SMART" id="SM00874">
    <property type="entry name" value="B5"/>
    <property type="match status" value="1"/>
</dbReference>
<evidence type="ECO:0000256" key="5">
    <source>
        <dbReference type="ARBA" id="ARBA00022555"/>
    </source>
</evidence>
<keyword evidence="10 15" id="KW-0460">Magnesium</keyword>
<dbReference type="PROSITE" id="PS51483">
    <property type="entry name" value="B5"/>
    <property type="match status" value="1"/>
</dbReference>
<dbReference type="EMBL" id="DVML01000033">
    <property type="protein sequence ID" value="HIU23070.1"/>
    <property type="molecule type" value="Genomic_DNA"/>
</dbReference>
<dbReference type="InterPro" id="IPR005147">
    <property type="entry name" value="tRNA_synthase_B5-dom"/>
</dbReference>
<dbReference type="InterPro" id="IPR009061">
    <property type="entry name" value="DNA-bd_dom_put_sf"/>
</dbReference>
<evidence type="ECO:0000259" key="17">
    <source>
        <dbReference type="PROSITE" id="PS50886"/>
    </source>
</evidence>
<feature type="binding site" evidence="15">
    <location>
        <position position="463"/>
    </location>
    <ligand>
        <name>Mg(2+)</name>
        <dbReference type="ChEBI" id="CHEBI:18420"/>
        <note>shared with alpha subunit</note>
    </ligand>
</feature>
<organism evidence="20 21">
    <name type="scientific">Candidatus Fimihabitans intestinipullorum</name>
    <dbReference type="NCBI Taxonomy" id="2840820"/>
    <lineage>
        <taxon>Bacteria</taxon>
        <taxon>Bacillati</taxon>
        <taxon>Mycoplasmatota</taxon>
        <taxon>Mycoplasmatota incertae sedis</taxon>
        <taxon>Candidatus Fimihabitans</taxon>
    </lineage>
</organism>
<evidence type="ECO:0000313" key="20">
    <source>
        <dbReference type="EMBL" id="HIU23070.1"/>
    </source>
</evidence>
<evidence type="ECO:0000256" key="13">
    <source>
        <dbReference type="ARBA" id="ARBA00023146"/>
    </source>
</evidence>
<dbReference type="GO" id="GO:0000287">
    <property type="term" value="F:magnesium ion binding"/>
    <property type="evidence" value="ECO:0007669"/>
    <property type="project" value="UniProtKB-UniRule"/>
</dbReference>
<evidence type="ECO:0000256" key="7">
    <source>
        <dbReference type="ARBA" id="ARBA00022723"/>
    </source>
</evidence>
<dbReference type="NCBIfam" id="TIGR00472">
    <property type="entry name" value="pheT_bact"/>
    <property type="match status" value="1"/>
</dbReference>
<dbReference type="Gene3D" id="3.30.70.380">
    <property type="entry name" value="Ferrodoxin-fold anticodon-binding domain"/>
    <property type="match status" value="1"/>
</dbReference>
<gene>
    <name evidence="15" type="primary">pheT</name>
    <name evidence="20" type="ORF">IAD49_05755</name>
</gene>
<feature type="binding site" evidence="15">
    <location>
        <position position="456"/>
    </location>
    <ligand>
        <name>Mg(2+)</name>
        <dbReference type="ChEBI" id="CHEBI:18420"/>
        <note>shared with alpha subunit</note>
    </ligand>
</feature>
<reference evidence="20" key="2">
    <citation type="journal article" date="2021" name="PeerJ">
        <title>Extensive microbial diversity within the chicken gut microbiome revealed by metagenomics and culture.</title>
        <authorList>
            <person name="Gilroy R."/>
            <person name="Ravi A."/>
            <person name="Getino M."/>
            <person name="Pursley I."/>
            <person name="Horton D.L."/>
            <person name="Alikhan N.F."/>
            <person name="Baker D."/>
            <person name="Gharbi K."/>
            <person name="Hall N."/>
            <person name="Watson M."/>
            <person name="Adriaenssens E.M."/>
            <person name="Foster-Nyarko E."/>
            <person name="Jarju S."/>
            <person name="Secka A."/>
            <person name="Antonio M."/>
            <person name="Oren A."/>
            <person name="Chaudhuri R.R."/>
            <person name="La Ragione R."/>
            <person name="Hildebrand F."/>
            <person name="Pallen M.J."/>
        </authorList>
    </citation>
    <scope>NUCLEOTIDE SEQUENCE</scope>
    <source>
        <strain evidence="20">CHK197-8231</strain>
    </source>
</reference>
<dbReference type="CDD" id="cd00769">
    <property type="entry name" value="PheRS_beta_core"/>
    <property type="match status" value="1"/>
</dbReference>
<accession>A0A9D1HXJ1</accession>
<dbReference type="FunFam" id="3.30.70.380:FF:000001">
    <property type="entry name" value="Phenylalanine--tRNA ligase beta subunit"/>
    <property type="match status" value="1"/>
</dbReference>
<evidence type="ECO:0000256" key="1">
    <source>
        <dbReference type="ARBA" id="ARBA00004496"/>
    </source>
</evidence>
<keyword evidence="11 16" id="KW-0694">RNA-binding</keyword>
<dbReference type="SUPFAM" id="SSF55681">
    <property type="entry name" value="Class II aaRS and biotin synthetases"/>
    <property type="match status" value="1"/>
</dbReference>
<comment type="catalytic activity">
    <reaction evidence="14 15">
        <text>tRNA(Phe) + L-phenylalanine + ATP = L-phenylalanyl-tRNA(Phe) + AMP + diphosphate + H(+)</text>
        <dbReference type="Rhea" id="RHEA:19413"/>
        <dbReference type="Rhea" id="RHEA-COMP:9668"/>
        <dbReference type="Rhea" id="RHEA-COMP:9699"/>
        <dbReference type="ChEBI" id="CHEBI:15378"/>
        <dbReference type="ChEBI" id="CHEBI:30616"/>
        <dbReference type="ChEBI" id="CHEBI:33019"/>
        <dbReference type="ChEBI" id="CHEBI:58095"/>
        <dbReference type="ChEBI" id="CHEBI:78442"/>
        <dbReference type="ChEBI" id="CHEBI:78531"/>
        <dbReference type="ChEBI" id="CHEBI:456215"/>
        <dbReference type="EC" id="6.1.1.20"/>
    </reaction>
</comment>
<dbReference type="GO" id="GO:0009328">
    <property type="term" value="C:phenylalanine-tRNA ligase complex"/>
    <property type="evidence" value="ECO:0007669"/>
    <property type="project" value="TreeGrafter"/>
</dbReference>
<keyword evidence="13 15" id="KW-0030">Aminoacyl-tRNA synthetase</keyword>
<evidence type="ECO:0000256" key="11">
    <source>
        <dbReference type="ARBA" id="ARBA00022884"/>
    </source>
</evidence>
<dbReference type="Pfam" id="PF03484">
    <property type="entry name" value="B5"/>
    <property type="match status" value="1"/>
</dbReference>
<dbReference type="SUPFAM" id="SSF56037">
    <property type="entry name" value="PheT/TilS domain"/>
    <property type="match status" value="1"/>
</dbReference>
<dbReference type="Gene3D" id="3.30.56.10">
    <property type="match status" value="2"/>
</dbReference>
<keyword evidence="4 15" id="KW-0963">Cytoplasm</keyword>
<dbReference type="InterPro" id="IPR005121">
    <property type="entry name" value="Fdx_antiC-bd"/>
</dbReference>
<evidence type="ECO:0000256" key="14">
    <source>
        <dbReference type="ARBA" id="ARBA00049255"/>
    </source>
</evidence>
<proteinExistence type="inferred from homology"/>
<protein>
    <recommendedName>
        <fullName evidence="15">Phenylalanine--tRNA ligase beta subunit</fullName>
        <ecNumber evidence="15">6.1.1.20</ecNumber>
    </recommendedName>
    <alternativeName>
        <fullName evidence="15">Phenylalanyl-tRNA synthetase beta subunit</fullName>
        <shortName evidence="15">PheRS</shortName>
    </alternativeName>
</protein>
<evidence type="ECO:0000256" key="2">
    <source>
        <dbReference type="ARBA" id="ARBA00008653"/>
    </source>
</evidence>
<evidence type="ECO:0000256" key="10">
    <source>
        <dbReference type="ARBA" id="ARBA00022842"/>
    </source>
</evidence>
<dbReference type="SUPFAM" id="SSF50249">
    <property type="entry name" value="Nucleic acid-binding proteins"/>
    <property type="match status" value="1"/>
</dbReference>
<dbReference type="Gene3D" id="3.50.40.10">
    <property type="entry name" value="Phenylalanyl-trna Synthetase, Chain B, domain 3"/>
    <property type="match status" value="1"/>
</dbReference>
<comment type="cofactor">
    <cofactor evidence="15">
        <name>Mg(2+)</name>
        <dbReference type="ChEBI" id="CHEBI:18420"/>
    </cofactor>
    <text evidence="15">Binds 2 magnesium ions per tetramer.</text>
</comment>
<keyword evidence="8 15" id="KW-0547">Nucleotide-binding</keyword>
<dbReference type="SMART" id="SM00896">
    <property type="entry name" value="FDX-ACB"/>
    <property type="match status" value="1"/>
</dbReference>
<evidence type="ECO:0000256" key="4">
    <source>
        <dbReference type="ARBA" id="ARBA00022490"/>
    </source>
</evidence>
<evidence type="ECO:0000313" key="21">
    <source>
        <dbReference type="Proteomes" id="UP000824087"/>
    </source>
</evidence>
<dbReference type="PANTHER" id="PTHR10947:SF0">
    <property type="entry name" value="PHENYLALANINE--TRNA LIGASE BETA SUBUNIT"/>
    <property type="match status" value="1"/>
</dbReference>
<feature type="domain" description="TRNA-binding" evidence="17">
    <location>
        <begin position="38"/>
        <end position="151"/>
    </location>
</feature>
<dbReference type="Proteomes" id="UP000824087">
    <property type="component" value="Unassembled WGS sequence"/>
</dbReference>
<evidence type="ECO:0000256" key="8">
    <source>
        <dbReference type="ARBA" id="ARBA00022741"/>
    </source>
</evidence>
<keyword evidence="6 15" id="KW-0436">Ligase</keyword>
<keyword evidence="12 15" id="KW-0648">Protein biosynthesis</keyword>
<evidence type="ECO:0000259" key="18">
    <source>
        <dbReference type="PROSITE" id="PS51447"/>
    </source>
</evidence>
<feature type="domain" description="B5" evidence="19">
    <location>
        <begin position="403"/>
        <end position="479"/>
    </location>
</feature>
<name>A0A9D1HXJ1_9BACT</name>
<dbReference type="InterPro" id="IPR041616">
    <property type="entry name" value="PheRS_beta_core"/>
</dbReference>
<evidence type="ECO:0000256" key="3">
    <source>
        <dbReference type="ARBA" id="ARBA00011209"/>
    </source>
</evidence>
<comment type="subcellular location">
    <subcellularLocation>
        <location evidence="1 15">Cytoplasm</location>
    </subcellularLocation>
</comment>
<reference evidence="20" key="1">
    <citation type="submission" date="2020-10" db="EMBL/GenBank/DDBJ databases">
        <authorList>
            <person name="Gilroy R."/>
        </authorList>
    </citation>
    <scope>NUCLEOTIDE SEQUENCE</scope>
    <source>
        <strain evidence="20">CHK197-8231</strain>
    </source>
</reference>
<sequence length="791" mass="89086">MAISMNWVRDYVDYKDADLKEVADKITRAGINIEQVESKYIPNLVTGEVMTCEMHPDSDHLKVCQVNVGDHNEQIVCGASNVRAGIKVIVALPGAILPGNFEIKASKIRGVESNGMICALFELGLEEKTEESYNRGIEELDPSTPVGVDVCKHFGWDDTCYTLDLNPNRSDCNNHIPFSYEVAAVLGEKVTLPDVTTHPVKDTIDGKLNLKIETDNCPMYNAKIVSDVKIGPSPEFIKHRLEVAGMRSINNVVDISNYVMLEYGQPLHFFDRDKLGDTILVRMAEDQEKIVTLDGKERTLSKDDIIITDGKKPVCIAGVMGGLNSGIDENTKSIVIESAIFDSYHVRYTSINHELRSEASLRYEKGLNYEYCTMAIERACHLLEKYADAKVLSGTMTHDVMDKTPKEVTFTLTQVNDLLRMELTKQDALKSLDGLGFEYEVNKDEFHVTIPNRRLDVEAHVSDLAEEIGRLYGYDHIESKLPTGEGRPGRYIGLVADRKLVSKRLRSLGLNEARTYTLISPEEDQLFCYHHQTPIALLRPMSTDKSIIRQTLLPSLVKTVEYNKARGTKDVCLYEIANTYFNEEEEDTLVSIAMMGNYLTPTWQGAKMKVDFYLIKGIVEDIFDYMGLKNRYTFVKEATPDLHPGMSAKILLDREEVGVIGRVHPSVMKDDLYVAEFSLKKLASKKIKPIKFKEISKYPSVTKDMAFVVSKKVPAEELLAQIKKSGGRLLTDIHVFDVYVGENVDQDEKSIAFSLTFQDPNKTLQDDEVMKVFNKIISDVEHKLGAVLRDK</sequence>
<evidence type="ECO:0000256" key="12">
    <source>
        <dbReference type="ARBA" id="ARBA00022917"/>
    </source>
</evidence>
<evidence type="ECO:0000259" key="19">
    <source>
        <dbReference type="PROSITE" id="PS51483"/>
    </source>
</evidence>
<dbReference type="NCBIfam" id="NF045760">
    <property type="entry name" value="YtpR"/>
    <property type="match status" value="1"/>
</dbReference>
<dbReference type="AlphaFoldDB" id="A0A9D1HXJ1"/>
<dbReference type="Pfam" id="PF03147">
    <property type="entry name" value="FDX-ACB"/>
    <property type="match status" value="1"/>
</dbReference>
<keyword evidence="5 16" id="KW-0820">tRNA-binding</keyword>
<dbReference type="EC" id="6.1.1.20" evidence="15"/>
<dbReference type="PROSITE" id="PS50886">
    <property type="entry name" value="TRBD"/>
    <property type="match status" value="1"/>
</dbReference>
<dbReference type="GO" id="GO:0006432">
    <property type="term" value="P:phenylalanyl-tRNA aminoacylation"/>
    <property type="evidence" value="ECO:0007669"/>
    <property type="project" value="UniProtKB-UniRule"/>
</dbReference>
<dbReference type="InterPro" id="IPR036690">
    <property type="entry name" value="Fdx_antiC-bd_sf"/>
</dbReference>
<dbReference type="SUPFAM" id="SSF46955">
    <property type="entry name" value="Putative DNA-binding domain"/>
    <property type="match status" value="1"/>
</dbReference>
<dbReference type="CDD" id="cd02796">
    <property type="entry name" value="tRNA_bind_bactPheRS"/>
    <property type="match status" value="1"/>
</dbReference>
<dbReference type="SMART" id="SM00873">
    <property type="entry name" value="B3_4"/>
    <property type="match status" value="1"/>
</dbReference>
<dbReference type="InterPro" id="IPR020825">
    <property type="entry name" value="Phe-tRNA_synthase-like_B3/B4"/>
</dbReference>
<dbReference type="SUPFAM" id="SSF54991">
    <property type="entry name" value="Anticodon-binding domain of PheRS"/>
    <property type="match status" value="1"/>
</dbReference>
<feature type="binding site" evidence="15">
    <location>
        <position position="466"/>
    </location>
    <ligand>
        <name>Mg(2+)</name>
        <dbReference type="ChEBI" id="CHEBI:18420"/>
        <note>shared with alpha subunit</note>
    </ligand>
</feature>
<dbReference type="FunFam" id="2.40.50.140:FF:000045">
    <property type="entry name" value="Phenylalanine--tRNA ligase beta subunit"/>
    <property type="match status" value="1"/>
</dbReference>
<dbReference type="InterPro" id="IPR004532">
    <property type="entry name" value="Phe-tRNA-ligase_IIc_bsu_bact"/>
</dbReference>
<dbReference type="InterPro" id="IPR045864">
    <property type="entry name" value="aa-tRNA-synth_II/BPL/LPL"/>
</dbReference>
<dbReference type="GO" id="GO:0005524">
    <property type="term" value="F:ATP binding"/>
    <property type="evidence" value="ECO:0007669"/>
    <property type="project" value="UniProtKB-UniRule"/>
</dbReference>
<evidence type="ECO:0000256" key="6">
    <source>
        <dbReference type="ARBA" id="ARBA00022598"/>
    </source>
</evidence>
<comment type="caution">
    <text evidence="20">The sequence shown here is derived from an EMBL/GenBank/DDBJ whole genome shotgun (WGS) entry which is preliminary data.</text>
</comment>
<comment type="subunit">
    <text evidence="3 15">Tetramer of two alpha and two beta subunits.</text>
</comment>
<evidence type="ECO:0000256" key="16">
    <source>
        <dbReference type="PROSITE-ProRule" id="PRU00209"/>
    </source>
</evidence>
<dbReference type="PANTHER" id="PTHR10947">
    <property type="entry name" value="PHENYLALANYL-TRNA SYNTHETASE BETA CHAIN AND LEUCINE-RICH REPEAT-CONTAINING PROTEIN 47"/>
    <property type="match status" value="1"/>
</dbReference>
<evidence type="ECO:0000256" key="15">
    <source>
        <dbReference type="HAMAP-Rule" id="MF_00283"/>
    </source>
</evidence>